<dbReference type="RefSeq" id="WP_088253714.1">
    <property type="nucleotide sequence ID" value="NZ_NIDE01000003.1"/>
</dbReference>
<sequence length="228" mass="24149">MICDDVRGHLPLYLTADLPPPTAAAVRDHLAGCGACRADHADLLAVRSLLDAAPLPVVPPVDLGAVYQAALARHAQSARLGRRGACAAAALAAGIAFLALVPRVEITLGASEFAVRWGLPAPVVPQPVAPIPPPPAPPAGPGPSEYANLVRQQAETEARLHDLKDLLLTLAADVDERDQKQKDRIAVVLQQLRGLDASTREQFRETEKTNSALYTAVFDKPRTEGARP</sequence>
<protein>
    <recommendedName>
        <fullName evidence="1">Putative zinc-finger domain-containing protein</fullName>
    </recommendedName>
</protein>
<accession>A0A225DXZ3</accession>
<dbReference type="InterPro" id="IPR041916">
    <property type="entry name" value="Anti_sigma_zinc_sf"/>
</dbReference>
<dbReference type="Pfam" id="PF13490">
    <property type="entry name" value="zf-HC2"/>
    <property type="match status" value="1"/>
</dbReference>
<organism evidence="2 3">
    <name type="scientific">Fimbriiglobus ruber</name>
    <dbReference type="NCBI Taxonomy" id="1908690"/>
    <lineage>
        <taxon>Bacteria</taxon>
        <taxon>Pseudomonadati</taxon>
        <taxon>Planctomycetota</taxon>
        <taxon>Planctomycetia</taxon>
        <taxon>Gemmatales</taxon>
        <taxon>Gemmataceae</taxon>
        <taxon>Fimbriiglobus</taxon>
    </lineage>
</organism>
<evidence type="ECO:0000313" key="2">
    <source>
        <dbReference type="EMBL" id="OWK44444.1"/>
    </source>
</evidence>
<feature type="domain" description="Putative zinc-finger" evidence="1">
    <location>
        <begin position="3"/>
        <end position="37"/>
    </location>
</feature>
<proteinExistence type="predicted"/>
<dbReference type="InterPro" id="IPR027383">
    <property type="entry name" value="Znf_put"/>
</dbReference>
<keyword evidence="3" id="KW-1185">Reference proteome</keyword>
<dbReference type="Proteomes" id="UP000214646">
    <property type="component" value="Unassembled WGS sequence"/>
</dbReference>
<dbReference type="Gene3D" id="1.10.10.1320">
    <property type="entry name" value="Anti-sigma factor, zinc-finger domain"/>
    <property type="match status" value="1"/>
</dbReference>
<evidence type="ECO:0000313" key="3">
    <source>
        <dbReference type="Proteomes" id="UP000214646"/>
    </source>
</evidence>
<reference evidence="3" key="1">
    <citation type="submission" date="2017-06" db="EMBL/GenBank/DDBJ databases">
        <title>Genome analysis of Fimbriiglobus ruber SP5, the first member of the order Planctomycetales with confirmed chitinolytic capability.</title>
        <authorList>
            <person name="Ravin N.V."/>
            <person name="Rakitin A.L."/>
            <person name="Ivanova A.A."/>
            <person name="Beletsky A.V."/>
            <person name="Kulichevskaya I.S."/>
            <person name="Mardanov A.V."/>
            <person name="Dedysh S.N."/>
        </authorList>
    </citation>
    <scope>NUCLEOTIDE SEQUENCE [LARGE SCALE GENOMIC DNA]</scope>
    <source>
        <strain evidence="3">SP5</strain>
    </source>
</reference>
<gene>
    <name evidence="2" type="ORF">FRUB_02376</name>
</gene>
<evidence type="ECO:0000259" key="1">
    <source>
        <dbReference type="Pfam" id="PF13490"/>
    </source>
</evidence>
<name>A0A225DXZ3_9BACT</name>
<dbReference type="EMBL" id="NIDE01000003">
    <property type="protein sequence ID" value="OWK44444.1"/>
    <property type="molecule type" value="Genomic_DNA"/>
</dbReference>
<comment type="caution">
    <text evidence="2">The sequence shown here is derived from an EMBL/GenBank/DDBJ whole genome shotgun (WGS) entry which is preliminary data.</text>
</comment>
<dbReference type="AlphaFoldDB" id="A0A225DXZ3"/>